<dbReference type="InterPro" id="IPR018484">
    <property type="entry name" value="FGGY_N"/>
</dbReference>
<keyword evidence="16" id="KW-1185">Reference proteome</keyword>
<feature type="domain" description="Carbohydrate kinase FGGY N-terminal" evidence="13">
    <location>
        <begin position="11"/>
        <end position="265"/>
    </location>
</feature>
<evidence type="ECO:0000259" key="14">
    <source>
        <dbReference type="Pfam" id="PF02782"/>
    </source>
</evidence>
<comment type="similarity">
    <text evidence="2 12">Belongs to the FGGY kinase family.</text>
</comment>
<dbReference type="AlphaFoldDB" id="A0A8S3WTZ3"/>
<dbReference type="Pfam" id="PF02782">
    <property type="entry name" value="FGGY_C"/>
    <property type="match status" value="1"/>
</dbReference>
<protein>
    <recommendedName>
        <fullName evidence="11">Probable glycerol kinase</fullName>
        <ecNumber evidence="3">2.7.1.30</ecNumber>
    </recommendedName>
    <alternativeName>
        <fullName evidence="9">ATP:glycerol 3-phosphotransferase</fullName>
    </alternativeName>
</protein>
<dbReference type="CDD" id="cd07792">
    <property type="entry name" value="ASKHA_NBD_FGGY_GK1-3-like"/>
    <property type="match status" value="1"/>
</dbReference>
<reference evidence="15" key="1">
    <citation type="submission" date="2021-04" db="EMBL/GenBank/DDBJ databases">
        <authorList>
            <person name="Tunstrom K."/>
        </authorList>
    </citation>
    <scope>NUCLEOTIDE SEQUENCE</scope>
</reference>
<keyword evidence="7" id="KW-0319">Glycerol metabolism</keyword>
<evidence type="ECO:0000256" key="3">
    <source>
        <dbReference type="ARBA" id="ARBA00012099"/>
    </source>
</evidence>
<dbReference type="PROSITE" id="PS00445">
    <property type="entry name" value="FGGY_KINASES_2"/>
    <property type="match status" value="1"/>
</dbReference>
<keyword evidence="5" id="KW-0547">Nucleotide-binding</keyword>
<dbReference type="FunFam" id="3.30.420.40:FF:000177">
    <property type="entry name" value="Glycerol kinase"/>
    <property type="match status" value="1"/>
</dbReference>
<feature type="domain" description="Carbohydrate kinase FGGY C-terminal" evidence="14">
    <location>
        <begin position="274"/>
        <end position="466"/>
    </location>
</feature>
<evidence type="ECO:0000256" key="6">
    <source>
        <dbReference type="ARBA" id="ARBA00022777"/>
    </source>
</evidence>
<sequence>MREFGKFGPLIGSLDEGTSNVKFLVFAANTSEVLTYHQVALNRFSPQEGWIEQDALEILNAVLECIEVAVDNLKKLDIDPEDVVGIGITNQRETTIVWNSLTGEPLYSAIVWSDVRTSKIVDDLIKTKGAQCVNAVAQTSGLPLSTYFTSVKLRWLLQNITVIKHAVASGECLAGTVDSWLIWNLTGGSNGGVHATDVTNASRTQLMSLRSLQWDKGLLRFFDIPIQILPKIKSSSEIYGYISTGPLVGTPIAGCLGDQQAALVGQNCMRFGEAKCTFGTGCFLLYNTDESIVHSRNGLLTTVAYKLGPDAPPIYALEGSVAVAGDMLKWLKDELEILDDLSESETEAAQVTDGEEGSICFVPAFNGLYSPYWKKDARGIICGLSGSTRGAHVVRAALEAVCQQTRAVCTAMATDCAPLRRLLADGGVAQNSLLMQMQADVAGIPIIRPLMMESTALGAAIAAGRALRVWPSTTSCPPVDTFLPAISNEEREIRRVRWEAALNRCMGWVTDDTDRHKVEADDVDHTTAVLPPGLFFLGTALLVVLADKLKMI</sequence>
<dbReference type="InterPro" id="IPR018485">
    <property type="entry name" value="FGGY_C"/>
</dbReference>
<evidence type="ECO:0000256" key="12">
    <source>
        <dbReference type="RuleBase" id="RU003733"/>
    </source>
</evidence>
<dbReference type="InterPro" id="IPR005999">
    <property type="entry name" value="Glycerol_kin"/>
</dbReference>
<evidence type="ECO:0000256" key="2">
    <source>
        <dbReference type="ARBA" id="ARBA00009156"/>
    </source>
</evidence>
<organism evidence="15 16">
    <name type="scientific">Parnassius apollo</name>
    <name type="common">Apollo butterfly</name>
    <name type="synonym">Papilio apollo</name>
    <dbReference type="NCBI Taxonomy" id="110799"/>
    <lineage>
        <taxon>Eukaryota</taxon>
        <taxon>Metazoa</taxon>
        <taxon>Ecdysozoa</taxon>
        <taxon>Arthropoda</taxon>
        <taxon>Hexapoda</taxon>
        <taxon>Insecta</taxon>
        <taxon>Pterygota</taxon>
        <taxon>Neoptera</taxon>
        <taxon>Endopterygota</taxon>
        <taxon>Lepidoptera</taxon>
        <taxon>Glossata</taxon>
        <taxon>Ditrysia</taxon>
        <taxon>Papilionoidea</taxon>
        <taxon>Papilionidae</taxon>
        <taxon>Parnassiinae</taxon>
        <taxon>Parnassini</taxon>
        <taxon>Parnassius</taxon>
        <taxon>Parnassius</taxon>
    </lineage>
</organism>
<comment type="catalytic activity">
    <reaction evidence="10">
        <text>glycerol + ATP = sn-glycerol 3-phosphate + ADP + H(+)</text>
        <dbReference type="Rhea" id="RHEA:21644"/>
        <dbReference type="ChEBI" id="CHEBI:15378"/>
        <dbReference type="ChEBI" id="CHEBI:17754"/>
        <dbReference type="ChEBI" id="CHEBI:30616"/>
        <dbReference type="ChEBI" id="CHEBI:57597"/>
        <dbReference type="ChEBI" id="CHEBI:456216"/>
        <dbReference type="EC" id="2.7.1.30"/>
    </reaction>
</comment>
<keyword evidence="6 12" id="KW-0418">Kinase</keyword>
<name>A0A8S3WTZ3_PARAO</name>
<dbReference type="NCBIfam" id="TIGR01311">
    <property type="entry name" value="glycerol_kin"/>
    <property type="match status" value="1"/>
</dbReference>
<evidence type="ECO:0000256" key="4">
    <source>
        <dbReference type="ARBA" id="ARBA00022679"/>
    </source>
</evidence>
<evidence type="ECO:0000256" key="7">
    <source>
        <dbReference type="ARBA" id="ARBA00022798"/>
    </source>
</evidence>
<dbReference type="NCBIfam" id="NF000756">
    <property type="entry name" value="PRK00047.1"/>
    <property type="match status" value="1"/>
</dbReference>
<dbReference type="GO" id="GO:0005739">
    <property type="term" value="C:mitochondrion"/>
    <property type="evidence" value="ECO:0007669"/>
    <property type="project" value="TreeGrafter"/>
</dbReference>
<keyword evidence="8" id="KW-0067">ATP-binding</keyword>
<dbReference type="GO" id="GO:0004370">
    <property type="term" value="F:glycerol kinase activity"/>
    <property type="evidence" value="ECO:0007669"/>
    <property type="project" value="UniProtKB-EC"/>
</dbReference>
<evidence type="ECO:0000313" key="16">
    <source>
        <dbReference type="Proteomes" id="UP000691718"/>
    </source>
</evidence>
<evidence type="ECO:0000256" key="10">
    <source>
        <dbReference type="ARBA" id="ARBA00052101"/>
    </source>
</evidence>
<dbReference type="InterPro" id="IPR042018">
    <property type="entry name" value="GK1-3_metazoan-type"/>
</dbReference>
<evidence type="ECO:0000256" key="5">
    <source>
        <dbReference type="ARBA" id="ARBA00022741"/>
    </source>
</evidence>
<keyword evidence="4 12" id="KW-0808">Transferase</keyword>
<dbReference type="PIRSF" id="PIRSF000538">
    <property type="entry name" value="GlpK"/>
    <property type="match status" value="1"/>
</dbReference>
<dbReference type="OrthoDB" id="5422795at2759"/>
<dbReference type="PANTHER" id="PTHR10196">
    <property type="entry name" value="SUGAR KINASE"/>
    <property type="match status" value="1"/>
</dbReference>
<evidence type="ECO:0000256" key="1">
    <source>
        <dbReference type="ARBA" id="ARBA00005190"/>
    </source>
</evidence>
<dbReference type="EMBL" id="CAJQZP010000723">
    <property type="protein sequence ID" value="CAG4981049.1"/>
    <property type="molecule type" value="Genomic_DNA"/>
</dbReference>
<comment type="caution">
    <text evidence="15">The sequence shown here is derived from an EMBL/GenBank/DDBJ whole genome shotgun (WGS) entry which is preliminary data.</text>
</comment>
<evidence type="ECO:0000259" key="13">
    <source>
        <dbReference type="Pfam" id="PF00370"/>
    </source>
</evidence>
<evidence type="ECO:0000256" key="8">
    <source>
        <dbReference type="ARBA" id="ARBA00022840"/>
    </source>
</evidence>
<dbReference type="GO" id="GO:0005524">
    <property type="term" value="F:ATP binding"/>
    <property type="evidence" value="ECO:0007669"/>
    <property type="project" value="UniProtKB-KW"/>
</dbReference>
<evidence type="ECO:0000256" key="11">
    <source>
        <dbReference type="ARBA" id="ARBA00071571"/>
    </source>
</evidence>
<evidence type="ECO:0000313" key="15">
    <source>
        <dbReference type="EMBL" id="CAG4981049.1"/>
    </source>
</evidence>
<dbReference type="PROSITE" id="PS00933">
    <property type="entry name" value="FGGY_KINASES_1"/>
    <property type="match status" value="1"/>
</dbReference>
<evidence type="ECO:0000256" key="9">
    <source>
        <dbReference type="ARBA" id="ARBA00043149"/>
    </source>
</evidence>
<gene>
    <name evidence="15" type="ORF">PAPOLLO_LOCUS10158</name>
</gene>
<accession>A0A8S3WTZ3</accession>
<dbReference type="GO" id="GO:0006072">
    <property type="term" value="P:glycerol-3-phosphate metabolic process"/>
    <property type="evidence" value="ECO:0007669"/>
    <property type="project" value="InterPro"/>
</dbReference>
<dbReference type="PANTHER" id="PTHR10196:SF69">
    <property type="entry name" value="GLYCEROL KINASE"/>
    <property type="match status" value="1"/>
</dbReference>
<comment type="pathway">
    <text evidence="1">Polyol metabolism; glycerol degradation via glycerol kinase pathway; sn-glycerol 3-phosphate from glycerol: step 1/1.</text>
</comment>
<dbReference type="EC" id="2.7.1.30" evidence="3"/>
<dbReference type="InterPro" id="IPR018483">
    <property type="entry name" value="Carb_kinase_FGGY_CS"/>
</dbReference>
<dbReference type="Proteomes" id="UP000691718">
    <property type="component" value="Unassembled WGS sequence"/>
</dbReference>
<dbReference type="Pfam" id="PF00370">
    <property type="entry name" value="FGGY_N"/>
    <property type="match status" value="1"/>
</dbReference>
<proteinExistence type="inferred from homology"/>
<dbReference type="InterPro" id="IPR000577">
    <property type="entry name" value="Carb_kinase_FGGY"/>
</dbReference>
<dbReference type="GO" id="GO:0006071">
    <property type="term" value="P:glycerol metabolic process"/>
    <property type="evidence" value="ECO:0007669"/>
    <property type="project" value="UniProtKB-KW"/>
</dbReference>